<evidence type="ECO:0000256" key="1">
    <source>
        <dbReference type="PROSITE-ProRule" id="PRU00024"/>
    </source>
</evidence>
<evidence type="ECO:0000256" key="2">
    <source>
        <dbReference type="SAM" id="MobiDB-lite"/>
    </source>
</evidence>
<feature type="compositionally biased region" description="Basic and acidic residues" evidence="2">
    <location>
        <begin position="79"/>
        <end position="91"/>
    </location>
</feature>
<organism evidence="4 5">
    <name type="scientific">Heterostelium pallidum (strain ATCC 26659 / Pp 5 / PN500)</name>
    <name type="common">Cellular slime mold</name>
    <name type="synonym">Polysphondylium pallidum</name>
    <dbReference type="NCBI Taxonomy" id="670386"/>
    <lineage>
        <taxon>Eukaryota</taxon>
        <taxon>Amoebozoa</taxon>
        <taxon>Evosea</taxon>
        <taxon>Eumycetozoa</taxon>
        <taxon>Dictyostelia</taxon>
        <taxon>Acytosteliales</taxon>
        <taxon>Acytosteliaceae</taxon>
        <taxon>Heterostelium</taxon>
    </lineage>
</organism>
<feature type="region of interest" description="Disordered" evidence="2">
    <location>
        <begin position="75"/>
        <end position="124"/>
    </location>
</feature>
<dbReference type="GeneID" id="31367571"/>
<dbReference type="RefSeq" id="XP_020429630.1">
    <property type="nucleotide sequence ID" value="XM_020582849.1"/>
</dbReference>
<dbReference type="GO" id="GO:0008270">
    <property type="term" value="F:zinc ion binding"/>
    <property type="evidence" value="ECO:0007669"/>
    <property type="project" value="UniProtKB-KW"/>
</dbReference>
<dbReference type="InParanoid" id="D3BLQ1"/>
<dbReference type="InterPro" id="IPR000315">
    <property type="entry name" value="Znf_B-box"/>
</dbReference>
<proteinExistence type="predicted"/>
<feature type="domain" description="B box-type" evidence="3">
    <location>
        <begin position="2"/>
        <end position="39"/>
    </location>
</feature>
<keyword evidence="5" id="KW-1185">Reference proteome</keyword>
<keyword evidence="1" id="KW-0479">Metal-binding</keyword>
<feature type="compositionally biased region" description="Basic and acidic residues" evidence="2">
    <location>
        <begin position="101"/>
        <end position="115"/>
    </location>
</feature>
<accession>D3BLQ1</accession>
<keyword evidence="1" id="KW-0862">Zinc</keyword>
<dbReference type="PROSITE" id="PS00028">
    <property type="entry name" value="ZINC_FINGER_C2H2_1"/>
    <property type="match status" value="1"/>
</dbReference>
<dbReference type="AlphaFoldDB" id="D3BLQ1"/>
<evidence type="ECO:0000313" key="4">
    <source>
        <dbReference type="EMBL" id="EFA77502.1"/>
    </source>
</evidence>
<comment type="caution">
    <text evidence="4">The sequence shown here is derived from an EMBL/GenBank/DDBJ whole genome shotgun (WGS) entry which is preliminary data.</text>
</comment>
<sequence>MNNDFKCQEHQRLFENICFQCNHLLCSRCLTAHNKDKNHYKYCEHIDDIKLTLENHMLSECFKLQTTTITNPFKRQKLDHKSDNNDNHSDLDTPEQDNDNDIDKDSNIDKDRINNDNESLDPNSKSFISERIADIWKTIKSSSEQYKKLTITQSDISKHFNEYHRFLIDEEKALTREIVNDKELIVNQIEHSINELKYYTNIFYLNNQLINLHNDNINNNNNNENHIYSTETTLDTADSYSTKALIESINTNESLISFIQSNNDTVFNQQNISYINIKDVFKQYSDVDSMILDSIYKLNSQLILTTPKSMNIN</sequence>
<name>D3BLQ1_HETP5</name>
<dbReference type="EMBL" id="ADBJ01000042">
    <property type="protein sequence ID" value="EFA77502.1"/>
    <property type="molecule type" value="Genomic_DNA"/>
</dbReference>
<evidence type="ECO:0000313" key="5">
    <source>
        <dbReference type="Proteomes" id="UP000001396"/>
    </source>
</evidence>
<keyword evidence="1" id="KW-0863">Zinc-finger</keyword>
<dbReference type="InterPro" id="IPR013087">
    <property type="entry name" value="Znf_C2H2_type"/>
</dbReference>
<protein>
    <recommendedName>
        <fullName evidence="3">B box-type domain-containing protein</fullName>
    </recommendedName>
</protein>
<dbReference type="Proteomes" id="UP000001396">
    <property type="component" value="Unassembled WGS sequence"/>
</dbReference>
<reference evidence="4 5" key="1">
    <citation type="journal article" date="2011" name="Genome Res.">
        <title>Phylogeny-wide analysis of social amoeba genomes highlights ancient origins for complex intercellular communication.</title>
        <authorList>
            <person name="Heidel A.J."/>
            <person name="Lawal H.M."/>
            <person name="Felder M."/>
            <person name="Schilde C."/>
            <person name="Helps N.R."/>
            <person name="Tunggal B."/>
            <person name="Rivero F."/>
            <person name="John U."/>
            <person name="Schleicher M."/>
            <person name="Eichinger L."/>
            <person name="Platzer M."/>
            <person name="Noegel A.A."/>
            <person name="Schaap P."/>
            <person name="Gloeckner G."/>
        </authorList>
    </citation>
    <scope>NUCLEOTIDE SEQUENCE [LARGE SCALE GENOMIC DNA]</scope>
    <source>
        <strain evidence="5">ATCC 26659 / Pp 5 / PN500</strain>
    </source>
</reference>
<dbReference type="PROSITE" id="PS50119">
    <property type="entry name" value="ZF_BBOX"/>
    <property type="match status" value="1"/>
</dbReference>
<evidence type="ECO:0000259" key="3">
    <source>
        <dbReference type="PROSITE" id="PS50119"/>
    </source>
</evidence>
<gene>
    <name evidence="4" type="ORF">PPL_12104</name>
</gene>